<dbReference type="Pfam" id="PF02602">
    <property type="entry name" value="HEM4"/>
    <property type="match status" value="1"/>
</dbReference>
<evidence type="ECO:0000256" key="3">
    <source>
        <dbReference type="ARBA" id="ARBA00013109"/>
    </source>
</evidence>
<keyword evidence="4 9" id="KW-0456">Lyase</keyword>
<reference evidence="11" key="1">
    <citation type="submission" date="2023-06" db="EMBL/GenBank/DDBJ databases">
        <title>Draft Genome Sequences of Representative Paenibacillus Polymyxa, Bacillus cereus, Fictibacillus sp., and Brevibacillus agri Strains Isolated from Amazonian Dark Earth.</title>
        <authorList>
            <person name="Pellegrinetti T.A."/>
            <person name="Cunha I.C.M."/>
            <person name="Chaves M.G."/>
            <person name="Freitas A.S."/>
            <person name="Silva A.V.R."/>
            <person name="Tsai S.M."/>
            <person name="Mendes L.W."/>
        </authorList>
    </citation>
    <scope>NUCLEOTIDE SEQUENCE</scope>
    <source>
        <strain evidence="11">CENA-BCM004</strain>
    </source>
</reference>
<evidence type="ECO:0000259" key="10">
    <source>
        <dbReference type="Pfam" id="PF02602"/>
    </source>
</evidence>
<feature type="domain" description="Tetrapyrrole biosynthesis uroporphyrinogen III synthase" evidence="10">
    <location>
        <begin position="13"/>
        <end position="231"/>
    </location>
</feature>
<dbReference type="EMBL" id="JAUHLN010000001">
    <property type="protein sequence ID" value="MDN4072713.1"/>
    <property type="molecule type" value="Genomic_DNA"/>
</dbReference>
<evidence type="ECO:0000256" key="8">
    <source>
        <dbReference type="ARBA" id="ARBA00048617"/>
    </source>
</evidence>
<dbReference type="RefSeq" id="WP_290398809.1">
    <property type="nucleotide sequence ID" value="NZ_JAUHLN010000001.1"/>
</dbReference>
<comment type="pathway">
    <text evidence="1 9">Porphyrin-containing compound metabolism; protoporphyrin-IX biosynthesis; coproporphyrinogen-III from 5-aminolevulinate: step 3/4.</text>
</comment>
<sequence length="244" mass="26653">MVVTRAAEQSASLISKLEEAGAEAVSFPVLQIVKVNLDPEAKALLQRLEEFDWLVFTSANGVGCFLQWLDESGKKLTAQKIAAVGPKTASRLQESGISIDLIPDKYEGKELARDLMKSVKPGSRVLIPKGNLAKATVTDALQHLAKVTEITVYETRKAMPSIEMLPGKVDVIVFMSPSSVVYFGEAAGDRQQLYHQNTAAACVGPVTEEKAKEFGFHKRISATDYTEEGIIKAVKSYFREETTS</sequence>
<comment type="caution">
    <text evidence="11">The sequence shown here is derived from an EMBL/GenBank/DDBJ whole genome shotgun (WGS) entry which is preliminary data.</text>
</comment>
<dbReference type="InterPro" id="IPR039793">
    <property type="entry name" value="UROS/Hem4"/>
</dbReference>
<evidence type="ECO:0000256" key="7">
    <source>
        <dbReference type="ARBA" id="ARBA00040167"/>
    </source>
</evidence>
<dbReference type="GO" id="GO:0004852">
    <property type="term" value="F:uroporphyrinogen-III synthase activity"/>
    <property type="evidence" value="ECO:0007669"/>
    <property type="project" value="UniProtKB-EC"/>
</dbReference>
<protein>
    <recommendedName>
        <fullName evidence="7 9">Uroporphyrinogen-III synthase</fullName>
        <ecNumber evidence="3 9">4.2.1.75</ecNumber>
    </recommendedName>
</protein>
<comment type="similarity">
    <text evidence="2 9">Belongs to the uroporphyrinogen-III synthase family.</text>
</comment>
<evidence type="ECO:0000256" key="2">
    <source>
        <dbReference type="ARBA" id="ARBA00008133"/>
    </source>
</evidence>
<proteinExistence type="inferred from homology"/>
<evidence type="ECO:0000256" key="6">
    <source>
        <dbReference type="ARBA" id="ARBA00037589"/>
    </source>
</evidence>
<comment type="function">
    <text evidence="6 9">Catalyzes cyclization of the linear tetrapyrrole, hydroxymethylbilane, to the macrocyclic uroporphyrinogen III.</text>
</comment>
<dbReference type="Proteomes" id="UP001168694">
    <property type="component" value="Unassembled WGS sequence"/>
</dbReference>
<evidence type="ECO:0000256" key="5">
    <source>
        <dbReference type="ARBA" id="ARBA00023244"/>
    </source>
</evidence>
<dbReference type="SUPFAM" id="SSF69618">
    <property type="entry name" value="HemD-like"/>
    <property type="match status" value="1"/>
</dbReference>
<evidence type="ECO:0000313" key="12">
    <source>
        <dbReference type="Proteomes" id="UP001168694"/>
    </source>
</evidence>
<keyword evidence="12" id="KW-1185">Reference proteome</keyword>
<dbReference type="PANTHER" id="PTHR38042:SF1">
    <property type="entry name" value="UROPORPHYRINOGEN-III SYNTHASE, CHLOROPLASTIC"/>
    <property type="match status" value="1"/>
</dbReference>
<dbReference type="CDD" id="cd06578">
    <property type="entry name" value="HemD"/>
    <property type="match status" value="1"/>
</dbReference>
<evidence type="ECO:0000256" key="1">
    <source>
        <dbReference type="ARBA" id="ARBA00004772"/>
    </source>
</evidence>
<evidence type="ECO:0000313" key="11">
    <source>
        <dbReference type="EMBL" id="MDN4072713.1"/>
    </source>
</evidence>
<organism evidence="11 12">
    <name type="scientific">Fictibacillus terranigra</name>
    <dbReference type="NCBI Taxonomy" id="3058424"/>
    <lineage>
        <taxon>Bacteria</taxon>
        <taxon>Bacillati</taxon>
        <taxon>Bacillota</taxon>
        <taxon>Bacilli</taxon>
        <taxon>Bacillales</taxon>
        <taxon>Fictibacillaceae</taxon>
        <taxon>Fictibacillus</taxon>
    </lineage>
</organism>
<dbReference type="PANTHER" id="PTHR38042">
    <property type="entry name" value="UROPORPHYRINOGEN-III SYNTHASE, CHLOROPLASTIC"/>
    <property type="match status" value="1"/>
</dbReference>
<keyword evidence="5 9" id="KW-0627">Porphyrin biosynthesis</keyword>
<evidence type="ECO:0000256" key="9">
    <source>
        <dbReference type="RuleBase" id="RU366031"/>
    </source>
</evidence>
<dbReference type="InterPro" id="IPR003754">
    <property type="entry name" value="4pyrrol_synth_uPrphyn_synth"/>
</dbReference>
<evidence type="ECO:0000256" key="4">
    <source>
        <dbReference type="ARBA" id="ARBA00023239"/>
    </source>
</evidence>
<name>A0ABT8E471_9BACL</name>
<accession>A0ABT8E471</accession>
<dbReference type="InterPro" id="IPR036108">
    <property type="entry name" value="4pyrrol_syn_uPrphyn_synt_sf"/>
</dbReference>
<comment type="catalytic activity">
    <reaction evidence="8 9">
        <text>hydroxymethylbilane = uroporphyrinogen III + H2O</text>
        <dbReference type="Rhea" id="RHEA:18965"/>
        <dbReference type="ChEBI" id="CHEBI:15377"/>
        <dbReference type="ChEBI" id="CHEBI:57308"/>
        <dbReference type="ChEBI" id="CHEBI:57845"/>
        <dbReference type="EC" id="4.2.1.75"/>
    </reaction>
</comment>
<dbReference type="Gene3D" id="3.40.50.10090">
    <property type="match status" value="2"/>
</dbReference>
<gene>
    <name evidence="11" type="ORF">QYF49_06660</name>
</gene>
<dbReference type="EC" id="4.2.1.75" evidence="3 9"/>